<dbReference type="GO" id="GO:0016787">
    <property type="term" value="F:hydrolase activity"/>
    <property type="evidence" value="ECO:0007669"/>
    <property type="project" value="UniProtKB-KW"/>
</dbReference>
<proteinExistence type="inferred from homology"/>
<evidence type="ECO:0000256" key="4">
    <source>
        <dbReference type="ARBA" id="ARBA00022801"/>
    </source>
</evidence>
<dbReference type="CDD" id="cd07729">
    <property type="entry name" value="AHL_lactonase_MBL-fold"/>
    <property type="match status" value="1"/>
</dbReference>
<accession>A0A316D780</accession>
<gene>
    <name evidence="7" type="ORF">C7459_11390</name>
</gene>
<evidence type="ECO:0000256" key="2">
    <source>
        <dbReference type="ARBA" id="ARBA00007749"/>
    </source>
</evidence>
<sequence>MDVCTLQVFHCGDVNMDRALPYREKTWHPLPHSGLLRSKSKRVTVPVSAYLIEHPRGRVLVDTGWHEILRTEPERHIGFPFSLVFRGTLPAGAAIHEQLAARGVEPRDLDYVILTHLHADHVSGLPHVREAKKILTTQAEWTAANKEFGYTKKMWQGITIDTFEPQSIPFGPYQQGLDLFGDGLLHLVYTPGHTRGQLSILVKVSAGYVLLATDVGYSTRSWEEMILPGVLADEQQARESLQWVRDFSQRPDCVAVIANHDPNLQVKSY</sequence>
<dbReference type="AlphaFoldDB" id="A0A316D780"/>
<evidence type="ECO:0000256" key="1">
    <source>
        <dbReference type="ARBA" id="ARBA00001947"/>
    </source>
</evidence>
<dbReference type="OrthoDB" id="333278at2"/>
<evidence type="ECO:0000259" key="6">
    <source>
        <dbReference type="SMART" id="SM00849"/>
    </source>
</evidence>
<dbReference type="InterPro" id="IPR001279">
    <property type="entry name" value="Metallo-B-lactamas"/>
</dbReference>
<name>A0A316D780_9BACL</name>
<dbReference type="SUPFAM" id="SSF56281">
    <property type="entry name" value="Metallo-hydrolase/oxidoreductase"/>
    <property type="match status" value="1"/>
</dbReference>
<dbReference type="SMART" id="SM00849">
    <property type="entry name" value="Lactamase_B"/>
    <property type="match status" value="1"/>
</dbReference>
<evidence type="ECO:0000256" key="5">
    <source>
        <dbReference type="ARBA" id="ARBA00022833"/>
    </source>
</evidence>
<keyword evidence="5" id="KW-0862">Zinc</keyword>
<feature type="domain" description="Metallo-beta-lactamase" evidence="6">
    <location>
        <begin position="46"/>
        <end position="260"/>
    </location>
</feature>
<evidence type="ECO:0000313" key="7">
    <source>
        <dbReference type="EMBL" id="PWK09655.1"/>
    </source>
</evidence>
<comment type="similarity">
    <text evidence="2">Belongs to the metallo-beta-lactamase superfamily.</text>
</comment>
<dbReference type="PANTHER" id="PTHR42978:SF2">
    <property type="entry name" value="102 KBASES UNSTABLE REGION: FROM 1 TO 119443"/>
    <property type="match status" value="1"/>
</dbReference>
<dbReference type="PANTHER" id="PTHR42978">
    <property type="entry name" value="QUORUM-QUENCHING LACTONASE YTNP-RELATED-RELATED"/>
    <property type="match status" value="1"/>
</dbReference>
<dbReference type="GO" id="GO:0046872">
    <property type="term" value="F:metal ion binding"/>
    <property type="evidence" value="ECO:0007669"/>
    <property type="project" value="UniProtKB-KW"/>
</dbReference>
<organism evidence="7 8">
    <name type="scientific">Tumebacillus permanentifrigoris</name>
    <dbReference type="NCBI Taxonomy" id="378543"/>
    <lineage>
        <taxon>Bacteria</taxon>
        <taxon>Bacillati</taxon>
        <taxon>Bacillota</taxon>
        <taxon>Bacilli</taxon>
        <taxon>Bacillales</taxon>
        <taxon>Alicyclobacillaceae</taxon>
        <taxon>Tumebacillus</taxon>
    </lineage>
</organism>
<dbReference type="Gene3D" id="3.60.15.10">
    <property type="entry name" value="Ribonuclease Z/Hydroxyacylglutathione hydrolase-like"/>
    <property type="match status" value="1"/>
</dbReference>
<keyword evidence="4 7" id="KW-0378">Hydrolase</keyword>
<dbReference type="RefSeq" id="WP_109690161.1">
    <property type="nucleotide sequence ID" value="NZ_QGGL01000013.1"/>
</dbReference>
<dbReference type="InterPro" id="IPR036866">
    <property type="entry name" value="RibonucZ/Hydroxyglut_hydro"/>
</dbReference>
<comment type="caution">
    <text evidence="7">The sequence shown here is derived from an EMBL/GenBank/DDBJ whole genome shotgun (WGS) entry which is preliminary data.</text>
</comment>
<dbReference type="InterPro" id="IPR051013">
    <property type="entry name" value="MBL_superfamily_lactonases"/>
</dbReference>
<protein>
    <submittedName>
        <fullName evidence="7">Glyoxylase-like metal-dependent hydrolase (Beta-lactamase superfamily II)</fullName>
    </submittedName>
</protein>
<evidence type="ECO:0000313" key="8">
    <source>
        <dbReference type="Proteomes" id="UP000245634"/>
    </source>
</evidence>
<comment type="cofactor">
    <cofactor evidence="1">
        <name>Zn(2+)</name>
        <dbReference type="ChEBI" id="CHEBI:29105"/>
    </cofactor>
</comment>
<evidence type="ECO:0000256" key="3">
    <source>
        <dbReference type="ARBA" id="ARBA00022723"/>
    </source>
</evidence>
<dbReference type="EMBL" id="QGGL01000013">
    <property type="protein sequence ID" value="PWK09655.1"/>
    <property type="molecule type" value="Genomic_DNA"/>
</dbReference>
<dbReference type="Proteomes" id="UP000245634">
    <property type="component" value="Unassembled WGS sequence"/>
</dbReference>
<reference evidence="7 8" key="1">
    <citation type="submission" date="2018-05" db="EMBL/GenBank/DDBJ databases">
        <title>Genomic Encyclopedia of Type Strains, Phase IV (KMG-IV): sequencing the most valuable type-strain genomes for metagenomic binning, comparative biology and taxonomic classification.</title>
        <authorList>
            <person name="Goeker M."/>
        </authorList>
    </citation>
    <scope>NUCLEOTIDE SEQUENCE [LARGE SCALE GENOMIC DNA]</scope>
    <source>
        <strain evidence="7 8">DSM 18773</strain>
    </source>
</reference>
<keyword evidence="3" id="KW-0479">Metal-binding</keyword>
<keyword evidence="8" id="KW-1185">Reference proteome</keyword>
<dbReference type="Pfam" id="PF00753">
    <property type="entry name" value="Lactamase_B"/>
    <property type="match status" value="1"/>
</dbReference>